<reference evidence="7" key="1">
    <citation type="submission" date="2021-06" db="EMBL/GenBank/DDBJ databases">
        <authorList>
            <person name="Hodson N. C."/>
            <person name="Mongue J. A."/>
            <person name="Jaron S. K."/>
        </authorList>
    </citation>
    <scope>NUCLEOTIDE SEQUENCE</scope>
</reference>
<dbReference type="PANTHER" id="PTHR13234">
    <property type="entry name" value="GAMMA-INTERFERON INDUCIBLE LYSOSOMAL THIOL REDUCTASE GILT"/>
    <property type="match status" value="1"/>
</dbReference>
<comment type="similarity">
    <text evidence="2">Belongs to the GILT family.</text>
</comment>
<dbReference type="AlphaFoldDB" id="A0A8J2PP21"/>
<organism evidence="7 8">
    <name type="scientific">Allacma fusca</name>
    <dbReference type="NCBI Taxonomy" id="39272"/>
    <lineage>
        <taxon>Eukaryota</taxon>
        <taxon>Metazoa</taxon>
        <taxon>Ecdysozoa</taxon>
        <taxon>Arthropoda</taxon>
        <taxon>Hexapoda</taxon>
        <taxon>Collembola</taxon>
        <taxon>Symphypleona</taxon>
        <taxon>Sminthuridae</taxon>
        <taxon>Allacma</taxon>
    </lineage>
</organism>
<gene>
    <name evidence="7" type="ORF">AFUS01_LOCUS38418</name>
</gene>
<feature type="signal peptide" evidence="6">
    <location>
        <begin position="1"/>
        <end position="21"/>
    </location>
</feature>
<protein>
    <submittedName>
        <fullName evidence="7">Uncharacterized protein</fullName>
    </submittedName>
</protein>
<keyword evidence="8" id="KW-1185">Reference proteome</keyword>
<evidence type="ECO:0000313" key="8">
    <source>
        <dbReference type="Proteomes" id="UP000708208"/>
    </source>
</evidence>
<evidence type="ECO:0000256" key="1">
    <source>
        <dbReference type="ARBA" id="ARBA00004613"/>
    </source>
</evidence>
<dbReference type="Proteomes" id="UP000708208">
    <property type="component" value="Unassembled WGS sequence"/>
</dbReference>
<dbReference type="GO" id="GO:0005576">
    <property type="term" value="C:extracellular region"/>
    <property type="evidence" value="ECO:0007669"/>
    <property type="project" value="UniProtKB-SubCell"/>
</dbReference>
<evidence type="ECO:0000256" key="2">
    <source>
        <dbReference type="ARBA" id="ARBA00005679"/>
    </source>
</evidence>
<evidence type="ECO:0000256" key="4">
    <source>
        <dbReference type="ARBA" id="ARBA00022729"/>
    </source>
</evidence>
<dbReference type="InterPro" id="IPR004911">
    <property type="entry name" value="Interferon-induced_GILT"/>
</dbReference>
<dbReference type="Pfam" id="PF03227">
    <property type="entry name" value="GILT"/>
    <property type="match status" value="1"/>
</dbReference>
<accession>A0A8J2PP21</accession>
<sequence>MNILYILGIFVLPIGTGFPQATEVPQTKLKVSVYYETLCPFTKHFMKKQLFPVYAKMPEYLNLDFVPYGNTKTKTRNGTVNYRCPHGRWECFGNKLHACVISLLEPEVSNRLIYCTMTQRWPPTAGPRCASKHNVSFALIKHCAESEVGTLLMRQNEARTKALKPTLAGVPWVTIDDVWRKSDDDRIDFHFLEVVCKHLRNRPLACNQTKSAETIRDLSNSELLNLKTFTKLENTLYSLDLHFKQIPDISQFQSLAKHKSDQNF</sequence>
<dbReference type="OrthoDB" id="958254at2759"/>
<evidence type="ECO:0000313" key="7">
    <source>
        <dbReference type="EMBL" id="CAG7828493.1"/>
    </source>
</evidence>
<evidence type="ECO:0000256" key="5">
    <source>
        <dbReference type="ARBA" id="ARBA00023180"/>
    </source>
</evidence>
<dbReference type="PANTHER" id="PTHR13234:SF8">
    <property type="entry name" value="GAMMA-INTERFERON-INDUCIBLE LYSOSOMAL THIOL REDUCTASE"/>
    <property type="match status" value="1"/>
</dbReference>
<keyword evidence="5" id="KW-0325">Glycoprotein</keyword>
<dbReference type="EMBL" id="CAJVCH010547754">
    <property type="protein sequence ID" value="CAG7828493.1"/>
    <property type="molecule type" value="Genomic_DNA"/>
</dbReference>
<comment type="subcellular location">
    <subcellularLocation>
        <location evidence="1">Secreted</location>
    </subcellularLocation>
</comment>
<keyword evidence="3" id="KW-0964">Secreted</keyword>
<evidence type="ECO:0000256" key="6">
    <source>
        <dbReference type="SAM" id="SignalP"/>
    </source>
</evidence>
<dbReference type="GO" id="GO:0016671">
    <property type="term" value="F:oxidoreductase activity, acting on a sulfur group of donors, disulfide as acceptor"/>
    <property type="evidence" value="ECO:0007669"/>
    <property type="project" value="InterPro"/>
</dbReference>
<keyword evidence="4 6" id="KW-0732">Signal</keyword>
<proteinExistence type="inferred from homology"/>
<name>A0A8J2PP21_9HEXA</name>
<feature type="chain" id="PRO_5035260614" evidence="6">
    <location>
        <begin position="22"/>
        <end position="264"/>
    </location>
</feature>
<evidence type="ECO:0000256" key="3">
    <source>
        <dbReference type="ARBA" id="ARBA00022525"/>
    </source>
</evidence>
<comment type="caution">
    <text evidence="7">The sequence shown here is derived from an EMBL/GenBank/DDBJ whole genome shotgun (WGS) entry which is preliminary data.</text>
</comment>